<evidence type="ECO:0000256" key="6">
    <source>
        <dbReference type="ARBA" id="ARBA00023002"/>
    </source>
</evidence>
<keyword evidence="6" id="KW-0560">Oxidoreductase</keyword>
<dbReference type="CDD" id="cd00198">
    <property type="entry name" value="vWFA"/>
    <property type="match status" value="1"/>
</dbReference>
<dbReference type="InterPro" id="IPR011008">
    <property type="entry name" value="Dimeric_a/b-barrel"/>
</dbReference>
<comment type="similarity">
    <text evidence="8">Belongs to the DyP-type peroxidase family.</text>
</comment>
<evidence type="ECO:0008006" key="14">
    <source>
        <dbReference type="Google" id="ProtNLM"/>
    </source>
</evidence>
<dbReference type="GO" id="GO:0020037">
    <property type="term" value="F:heme binding"/>
    <property type="evidence" value="ECO:0007669"/>
    <property type="project" value="InterPro"/>
</dbReference>
<keyword evidence="13" id="KW-1185">Reference proteome</keyword>
<dbReference type="GO" id="GO:0005829">
    <property type="term" value="C:cytosol"/>
    <property type="evidence" value="ECO:0007669"/>
    <property type="project" value="TreeGrafter"/>
</dbReference>
<dbReference type="AlphaFoldDB" id="A0A9P5N8U1"/>
<protein>
    <recommendedName>
        <fullName evidence="14">VWFA domain-containing protein</fullName>
    </recommendedName>
</protein>
<evidence type="ECO:0000256" key="5">
    <source>
        <dbReference type="ARBA" id="ARBA00022729"/>
    </source>
</evidence>
<comment type="cofactor">
    <cofactor evidence="1">
        <name>heme b</name>
        <dbReference type="ChEBI" id="CHEBI:60344"/>
    </cofactor>
</comment>
<dbReference type="NCBIfam" id="TIGR01413">
    <property type="entry name" value="Dyp_perox_fam"/>
    <property type="match status" value="1"/>
</dbReference>
<keyword evidence="5" id="KW-0732">Signal</keyword>
<keyword evidence="2" id="KW-0575">Peroxidase</keyword>
<dbReference type="InterPro" id="IPR048328">
    <property type="entry name" value="Dyp_perox_C"/>
</dbReference>
<dbReference type="Gene3D" id="3.40.50.410">
    <property type="entry name" value="von Willebrand factor, type A domain"/>
    <property type="match status" value="1"/>
</dbReference>
<dbReference type="PANTHER" id="PTHR30521:SF4">
    <property type="entry name" value="DEFERROCHELATASE"/>
    <property type="match status" value="1"/>
</dbReference>
<keyword evidence="4" id="KW-0479">Metal-binding</keyword>
<evidence type="ECO:0000256" key="9">
    <source>
        <dbReference type="SAM" id="MobiDB-lite"/>
    </source>
</evidence>
<feature type="region of interest" description="Disordered" evidence="9">
    <location>
        <begin position="623"/>
        <end position="642"/>
    </location>
</feature>
<dbReference type="Pfam" id="PF21105">
    <property type="entry name" value="DyP_N"/>
    <property type="match status" value="1"/>
</dbReference>
<dbReference type="PROSITE" id="PS51404">
    <property type="entry name" value="DYP_PEROXIDASE"/>
    <property type="match status" value="1"/>
</dbReference>
<feature type="domain" description="DyP dimeric alpha+beta barrel" evidence="11">
    <location>
        <begin position="33"/>
        <end position="191"/>
    </location>
</feature>
<name>A0A9P5N8U1_GYMJU</name>
<feature type="domain" description="Dyp-type peroxidase C-terminal" evidence="10">
    <location>
        <begin position="372"/>
        <end position="421"/>
    </location>
</feature>
<evidence type="ECO:0000256" key="4">
    <source>
        <dbReference type="ARBA" id="ARBA00022723"/>
    </source>
</evidence>
<dbReference type="InterPro" id="IPR049509">
    <property type="entry name" value="DyP_N"/>
</dbReference>
<sequence>MVTAKLRRNVLPLARLTTFRLDQKAATLPDPSNVQGDIYLRLPKTYEAFICFTIANIPDFKTALKSYKPTTSADVDKLLTDIHESRKARGGKSNLDVPLTQIAFSRLGMNVLGVTGNVGDPRFDTHNMLDDKALLGDQGVWDPVFRDGELHGVVIVCAKEKDTYDKAVQATKDLFSKSIDVKGIVEGNVRPGSNRGKEHFGFQDGISEPALRGLVDPNPGQLQVDPGVIIMGYPGDPVPQRPSWAKDGSIMVLKKLEQDVGPFNDYIKKWGPYWRDFTPIPDQFPKPEDEAAFGEEYFAATIIGRWKSGCPLALSPFKDDPAYAVDKTDKTNDFDYSIPGVYGPSDLHCPFAAHARKTNPRNVDPYLSRSVAERAAIARAACPYGTDYSDSTKDEKRGLLFVCYQSSLDNGFVAQTNQFMTNDFFPPTGLIPQKHLQDGITGSPEVPAAPDTIVLDDKTVTSGKQVVLNAIDKSTSNTYTITGVIQKRDTSATAFTQEFFVTSRGGEYFFTPSVSTLQAWATSKNALDLVFLQDATGSQQPYIDEAKNSIQSVYDALIRAGKWTLSTIRFGIIAFRDHDDPEYVTNALPLTNDMGSVVQFLDKIKAQDGGDDNSTKIVVLITDSPPHGTGEDDDNSPKGCPSGYDPVSIVNTFARKAITLHVLACEPTLSEEAYTAHDFYTGMTQKTGGRLIPLKQASALSDVIIGLAQETDSSEKLVQQVAPEVAKQKGKSASQIAANLYPKLAAAGTKADAFTITNIYTDNKDGAKNAQTWFEAKALNDDTRSKMVEVKGFRISSEYRTQGGAQPDSKLSSDAVNLSQVETAVFKAMARSA</sequence>
<dbReference type="Pfam" id="PF20628">
    <property type="entry name" value="Dyp_perox_C"/>
    <property type="match status" value="1"/>
</dbReference>
<dbReference type="InterPro" id="IPR036465">
    <property type="entry name" value="vWFA_dom_sf"/>
</dbReference>
<gene>
    <name evidence="12" type="ORF">CPB84DRAFT_1803607</name>
</gene>
<dbReference type="OrthoDB" id="3207336at2759"/>
<evidence type="ECO:0000259" key="10">
    <source>
        <dbReference type="Pfam" id="PF20628"/>
    </source>
</evidence>
<dbReference type="GO" id="GO:0004601">
    <property type="term" value="F:peroxidase activity"/>
    <property type="evidence" value="ECO:0007669"/>
    <property type="project" value="UniProtKB-KW"/>
</dbReference>
<evidence type="ECO:0000256" key="2">
    <source>
        <dbReference type="ARBA" id="ARBA00022559"/>
    </source>
</evidence>
<keyword evidence="7" id="KW-0408">Iron</keyword>
<dbReference type="PANTHER" id="PTHR30521">
    <property type="entry name" value="DEFERROCHELATASE/PEROXIDASE"/>
    <property type="match status" value="1"/>
</dbReference>
<evidence type="ECO:0000313" key="13">
    <source>
        <dbReference type="Proteomes" id="UP000724874"/>
    </source>
</evidence>
<evidence type="ECO:0000256" key="7">
    <source>
        <dbReference type="ARBA" id="ARBA00023004"/>
    </source>
</evidence>
<dbReference type="GO" id="GO:0046872">
    <property type="term" value="F:metal ion binding"/>
    <property type="evidence" value="ECO:0007669"/>
    <property type="project" value="UniProtKB-KW"/>
</dbReference>
<reference evidence="12" key="1">
    <citation type="submission" date="2020-11" db="EMBL/GenBank/DDBJ databases">
        <authorList>
            <consortium name="DOE Joint Genome Institute"/>
            <person name="Ahrendt S."/>
            <person name="Riley R."/>
            <person name="Andreopoulos W."/>
            <person name="LaButti K."/>
            <person name="Pangilinan J."/>
            <person name="Ruiz-duenas F.J."/>
            <person name="Barrasa J.M."/>
            <person name="Sanchez-Garcia M."/>
            <person name="Camarero S."/>
            <person name="Miyauchi S."/>
            <person name="Serrano A."/>
            <person name="Linde D."/>
            <person name="Babiker R."/>
            <person name="Drula E."/>
            <person name="Ayuso-Fernandez I."/>
            <person name="Pacheco R."/>
            <person name="Padilla G."/>
            <person name="Ferreira P."/>
            <person name="Barriuso J."/>
            <person name="Kellner H."/>
            <person name="Castanera R."/>
            <person name="Alfaro M."/>
            <person name="Ramirez L."/>
            <person name="Pisabarro A.G."/>
            <person name="Kuo A."/>
            <person name="Tritt A."/>
            <person name="Lipzen A."/>
            <person name="He G."/>
            <person name="Yan M."/>
            <person name="Ng V."/>
            <person name="Cullen D."/>
            <person name="Martin F."/>
            <person name="Rosso M.-N."/>
            <person name="Henrissat B."/>
            <person name="Hibbett D."/>
            <person name="Martinez A.T."/>
            <person name="Grigoriev I.V."/>
        </authorList>
    </citation>
    <scope>NUCLEOTIDE SEQUENCE</scope>
    <source>
        <strain evidence="12">AH 44721</strain>
    </source>
</reference>
<dbReference type="SUPFAM" id="SSF53300">
    <property type="entry name" value="vWA-like"/>
    <property type="match status" value="1"/>
</dbReference>
<evidence type="ECO:0000259" key="11">
    <source>
        <dbReference type="Pfam" id="PF21105"/>
    </source>
</evidence>
<evidence type="ECO:0000256" key="3">
    <source>
        <dbReference type="ARBA" id="ARBA00022617"/>
    </source>
</evidence>
<evidence type="ECO:0000313" key="12">
    <source>
        <dbReference type="EMBL" id="KAF8869718.1"/>
    </source>
</evidence>
<comment type="caution">
    <text evidence="12">The sequence shown here is derived from an EMBL/GenBank/DDBJ whole genome shotgun (WGS) entry which is preliminary data.</text>
</comment>
<dbReference type="Proteomes" id="UP000724874">
    <property type="component" value="Unassembled WGS sequence"/>
</dbReference>
<dbReference type="InterPro" id="IPR006314">
    <property type="entry name" value="Dyp_peroxidase"/>
</dbReference>
<evidence type="ECO:0000256" key="8">
    <source>
        <dbReference type="ARBA" id="ARBA00025737"/>
    </source>
</evidence>
<dbReference type="EMBL" id="JADNYJ010000411">
    <property type="protein sequence ID" value="KAF8869718.1"/>
    <property type="molecule type" value="Genomic_DNA"/>
</dbReference>
<keyword evidence="3" id="KW-0349">Heme</keyword>
<proteinExistence type="inferred from homology"/>
<accession>A0A9P5N8U1</accession>
<dbReference type="SUPFAM" id="SSF54909">
    <property type="entry name" value="Dimeric alpha+beta barrel"/>
    <property type="match status" value="1"/>
</dbReference>
<organism evidence="12 13">
    <name type="scientific">Gymnopilus junonius</name>
    <name type="common">Spectacular rustgill mushroom</name>
    <name type="synonym">Gymnopilus spectabilis subsp. junonius</name>
    <dbReference type="NCBI Taxonomy" id="109634"/>
    <lineage>
        <taxon>Eukaryota</taxon>
        <taxon>Fungi</taxon>
        <taxon>Dikarya</taxon>
        <taxon>Basidiomycota</taxon>
        <taxon>Agaricomycotina</taxon>
        <taxon>Agaricomycetes</taxon>
        <taxon>Agaricomycetidae</taxon>
        <taxon>Agaricales</taxon>
        <taxon>Agaricineae</taxon>
        <taxon>Hymenogastraceae</taxon>
        <taxon>Gymnopilus</taxon>
    </lineage>
</organism>
<evidence type="ECO:0000256" key="1">
    <source>
        <dbReference type="ARBA" id="ARBA00001970"/>
    </source>
</evidence>